<evidence type="ECO:0000256" key="3">
    <source>
        <dbReference type="ARBA" id="ARBA00022833"/>
    </source>
</evidence>
<evidence type="ECO:0000313" key="5">
    <source>
        <dbReference type="Proteomes" id="UP000265520"/>
    </source>
</evidence>
<dbReference type="GO" id="GO:0051903">
    <property type="term" value="F:S-(hydroxymethyl)glutathione dehydrogenase [NAD(P)+] activity"/>
    <property type="evidence" value="ECO:0007669"/>
    <property type="project" value="TreeGrafter"/>
</dbReference>
<evidence type="ECO:0000256" key="1">
    <source>
        <dbReference type="ARBA" id="ARBA00011738"/>
    </source>
</evidence>
<reference evidence="4 5" key="1">
    <citation type="journal article" date="2018" name="Front. Plant Sci.">
        <title>Red Clover (Trifolium pratense) and Zigzag Clover (T. medium) - A Picture of Genomic Similarities and Differences.</title>
        <authorList>
            <person name="Dluhosova J."/>
            <person name="Istvanek J."/>
            <person name="Nedelnik J."/>
            <person name="Repkova J."/>
        </authorList>
    </citation>
    <scope>NUCLEOTIDE SEQUENCE [LARGE SCALE GENOMIC DNA]</scope>
    <source>
        <strain evidence="5">cv. 10/8</strain>
        <tissue evidence="4">Leaf</tissue>
    </source>
</reference>
<protein>
    <submittedName>
        <fullName evidence="4">Alcohol dehydrogenase-like 7-like</fullName>
    </submittedName>
</protein>
<keyword evidence="3" id="KW-0862">Zinc</keyword>
<comment type="caution">
    <text evidence="4">The sequence shown here is derived from an EMBL/GenBank/DDBJ whole genome shotgun (WGS) entry which is preliminary data.</text>
</comment>
<organism evidence="4 5">
    <name type="scientific">Trifolium medium</name>
    <dbReference type="NCBI Taxonomy" id="97028"/>
    <lineage>
        <taxon>Eukaryota</taxon>
        <taxon>Viridiplantae</taxon>
        <taxon>Streptophyta</taxon>
        <taxon>Embryophyta</taxon>
        <taxon>Tracheophyta</taxon>
        <taxon>Spermatophyta</taxon>
        <taxon>Magnoliopsida</taxon>
        <taxon>eudicotyledons</taxon>
        <taxon>Gunneridae</taxon>
        <taxon>Pentapetalae</taxon>
        <taxon>rosids</taxon>
        <taxon>fabids</taxon>
        <taxon>Fabales</taxon>
        <taxon>Fabaceae</taxon>
        <taxon>Papilionoideae</taxon>
        <taxon>50 kb inversion clade</taxon>
        <taxon>NPAAA clade</taxon>
        <taxon>Hologalegina</taxon>
        <taxon>IRL clade</taxon>
        <taxon>Trifolieae</taxon>
        <taxon>Trifolium</taxon>
    </lineage>
</organism>
<feature type="non-terminal residue" evidence="4">
    <location>
        <position position="34"/>
    </location>
</feature>
<dbReference type="InterPro" id="IPR011032">
    <property type="entry name" value="GroES-like_sf"/>
</dbReference>
<sequence length="34" mass="3673">MSVSSFSEYTVVDVANVTKIDPDIPPDRACLLSC</sequence>
<dbReference type="SUPFAM" id="SSF50129">
    <property type="entry name" value="GroES-like"/>
    <property type="match status" value="1"/>
</dbReference>
<dbReference type="EMBL" id="LXQA010122237">
    <property type="protein sequence ID" value="MCI20895.1"/>
    <property type="molecule type" value="Genomic_DNA"/>
</dbReference>
<dbReference type="PANTHER" id="PTHR43880">
    <property type="entry name" value="ALCOHOL DEHYDROGENASE"/>
    <property type="match status" value="1"/>
</dbReference>
<dbReference type="AlphaFoldDB" id="A0A392QC94"/>
<proteinExistence type="predicted"/>
<dbReference type="GO" id="GO:0046294">
    <property type="term" value="P:formaldehyde catabolic process"/>
    <property type="evidence" value="ECO:0007669"/>
    <property type="project" value="TreeGrafter"/>
</dbReference>
<dbReference type="PANTHER" id="PTHR43880:SF10">
    <property type="entry name" value="ALCOHOL DEHYDROGENASE-LIKE 2"/>
    <property type="match status" value="1"/>
</dbReference>
<dbReference type="GO" id="GO:0008270">
    <property type="term" value="F:zinc ion binding"/>
    <property type="evidence" value="ECO:0007669"/>
    <property type="project" value="TreeGrafter"/>
</dbReference>
<accession>A0A392QC94</accession>
<dbReference type="Proteomes" id="UP000265520">
    <property type="component" value="Unassembled WGS sequence"/>
</dbReference>
<keyword evidence="5" id="KW-1185">Reference proteome</keyword>
<dbReference type="Gene3D" id="3.90.180.10">
    <property type="entry name" value="Medium-chain alcohol dehydrogenases, catalytic domain"/>
    <property type="match status" value="1"/>
</dbReference>
<name>A0A392QC94_9FABA</name>
<evidence type="ECO:0000313" key="4">
    <source>
        <dbReference type="EMBL" id="MCI20895.1"/>
    </source>
</evidence>
<keyword evidence="2" id="KW-0479">Metal-binding</keyword>
<evidence type="ECO:0000256" key="2">
    <source>
        <dbReference type="ARBA" id="ARBA00022723"/>
    </source>
</evidence>
<comment type="subunit">
    <text evidence="1">Homodimer.</text>
</comment>
<dbReference type="GO" id="GO:0005829">
    <property type="term" value="C:cytosol"/>
    <property type="evidence" value="ECO:0007669"/>
    <property type="project" value="TreeGrafter"/>
</dbReference>